<dbReference type="EMBL" id="CP069188">
    <property type="protein sequence ID" value="QRV14152.1"/>
    <property type="molecule type" value="Genomic_DNA"/>
</dbReference>
<dbReference type="SUPFAM" id="SSF53474">
    <property type="entry name" value="alpha/beta-Hydrolases"/>
    <property type="match status" value="1"/>
</dbReference>
<dbReference type="Gene3D" id="3.40.50.1820">
    <property type="entry name" value="alpha/beta hydrolase"/>
    <property type="match status" value="1"/>
</dbReference>
<evidence type="ECO:0000256" key="1">
    <source>
        <dbReference type="ARBA" id="ARBA00010515"/>
    </source>
</evidence>
<feature type="domain" description="Alpha/beta hydrolase fold-3" evidence="3">
    <location>
        <begin position="89"/>
        <end position="294"/>
    </location>
</feature>
<evidence type="ECO:0000256" key="2">
    <source>
        <dbReference type="ARBA" id="ARBA00022801"/>
    </source>
</evidence>
<evidence type="ECO:0000313" key="4">
    <source>
        <dbReference type="EMBL" id="QRV14152.1"/>
    </source>
</evidence>
<gene>
    <name evidence="4" type="ORF">JMJ58_14535</name>
</gene>
<accession>A0A8T8DXT7</accession>
<dbReference type="RefSeq" id="WP_204747022.1">
    <property type="nucleotide sequence ID" value="NZ_CP069188.1"/>
</dbReference>
<proteinExistence type="inferred from homology"/>
<keyword evidence="5" id="KW-1185">Reference proteome</keyword>
<dbReference type="InterPro" id="IPR033140">
    <property type="entry name" value="Lipase_GDXG_put_SER_AS"/>
</dbReference>
<dbReference type="InterPro" id="IPR050300">
    <property type="entry name" value="GDXG_lipolytic_enzyme"/>
</dbReference>
<dbReference type="KEGG" id="hsal:JMJ58_14535"/>
<evidence type="ECO:0000313" key="5">
    <source>
        <dbReference type="Proteomes" id="UP000637819"/>
    </source>
</evidence>
<dbReference type="FunFam" id="3.40.50.1820:FF:000089">
    <property type="entry name" value="Alpha/beta hydrolase"/>
    <property type="match status" value="1"/>
</dbReference>
<sequence>MTPTRAPEPHPALKPLLETIDSAETPALHELPVDEARAVLDDMFDDDADADGPSIDLESVEDRTIDGPAGDLLIRVYQPAGETPRPTICYFHGGGFVVGSVDEHDDTCRKLAAETGYTVASVEYRLAPEHPFPAALEDCYAALEWVDDEIETLGGDRDRIILAGDSAGGNLATATSLLSRDRGGVEPAHQLLIYPITGDITETDAYEENADGYFLERETMEWFDDCYFGREIDRGNVYARPRLAADLSGLPPATVVTAGFDPLRDDGARYAKRLEADGVPVTHYHYDDMIHGFFGMFAEPMNLGRAHEAYDDVVRDLQQALE</sequence>
<dbReference type="InterPro" id="IPR029058">
    <property type="entry name" value="AB_hydrolase_fold"/>
</dbReference>
<organism evidence="4 5">
    <name type="scientific">Haloterrigena salifodinae</name>
    <dbReference type="NCBI Taxonomy" id="2675099"/>
    <lineage>
        <taxon>Archaea</taxon>
        <taxon>Methanobacteriati</taxon>
        <taxon>Methanobacteriota</taxon>
        <taxon>Stenosarchaea group</taxon>
        <taxon>Halobacteria</taxon>
        <taxon>Halobacteriales</taxon>
        <taxon>Natrialbaceae</taxon>
        <taxon>Haloterrigena</taxon>
    </lineage>
</organism>
<keyword evidence="2 4" id="KW-0378">Hydrolase</keyword>
<comment type="similarity">
    <text evidence="1">Belongs to the 'GDXG' lipolytic enzyme family.</text>
</comment>
<dbReference type="Proteomes" id="UP000637819">
    <property type="component" value="Chromosome"/>
</dbReference>
<reference evidence="4 5" key="1">
    <citation type="submission" date="2021-01" db="EMBL/GenBank/DDBJ databases">
        <title>Genome Sequence and Methylation Pattern of Haloterrigena salifodinae BOL5-1, An Extremely Halophilic Archaeon from a Bolivian Salt Mine.</title>
        <authorList>
            <person name="DasSarma P."/>
            <person name="Anton B.P."/>
            <person name="DasSarma S.L."/>
            <person name="von Ehrenheim H.A.L."/>
            <person name="Martinez F.L."/>
            <person name="Guzman D."/>
            <person name="Roberts R.J."/>
            <person name="DasSarma S."/>
        </authorList>
    </citation>
    <scope>NUCLEOTIDE SEQUENCE [LARGE SCALE GENOMIC DNA]</scope>
    <source>
        <strain evidence="4 5">BOL5-1</strain>
    </source>
</reference>
<dbReference type="Pfam" id="PF07859">
    <property type="entry name" value="Abhydrolase_3"/>
    <property type="match status" value="1"/>
</dbReference>
<dbReference type="GeneID" id="62876365"/>
<evidence type="ECO:0000259" key="3">
    <source>
        <dbReference type="Pfam" id="PF07859"/>
    </source>
</evidence>
<dbReference type="PANTHER" id="PTHR48081">
    <property type="entry name" value="AB HYDROLASE SUPERFAMILY PROTEIN C4A8.06C"/>
    <property type="match status" value="1"/>
</dbReference>
<dbReference type="PANTHER" id="PTHR48081:SF8">
    <property type="entry name" value="ALPHA_BETA HYDROLASE FOLD-3 DOMAIN-CONTAINING PROTEIN-RELATED"/>
    <property type="match status" value="1"/>
</dbReference>
<name>A0A8T8DXT7_9EURY</name>
<dbReference type="InterPro" id="IPR013094">
    <property type="entry name" value="AB_hydrolase_3"/>
</dbReference>
<dbReference type="OrthoDB" id="33195at2157"/>
<dbReference type="PROSITE" id="PS01174">
    <property type="entry name" value="LIPASE_GDXG_SER"/>
    <property type="match status" value="1"/>
</dbReference>
<dbReference type="AlphaFoldDB" id="A0A8T8DXT7"/>
<protein>
    <submittedName>
        <fullName evidence="4">Alpha/beta hydrolase</fullName>
    </submittedName>
</protein>
<dbReference type="GO" id="GO:0016787">
    <property type="term" value="F:hydrolase activity"/>
    <property type="evidence" value="ECO:0007669"/>
    <property type="project" value="UniProtKB-KW"/>
</dbReference>